<dbReference type="PATRIC" id="fig|665952.3.peg.2884"/>
<keyword evidence="2 5" id="KW-0812">Transmembrane</keyword>
<dbReference type="PANTHER" id="PTHR43847:SF1">
    <property type="entry name" value="BLL3993 PROTEIN"/>
    <property type="match status" value="1"/>
</dbReference>
<dbReference type="InterPro" id="IPR052527">
    <property type="entry name" value="Metal_cation-efflux_comp"/>
</dbReference>
<feature type="transmembrane region" description="Helical" evidence="5">
    <location>
        <begin position="69"/>
        <end position="88"/>
    </location>
</feature>
<dbReference type="GO" id="GO:0004671">
    <property type="term" value="F:protein C-terminal S-isoprenylcysteine carboxyl O-methyltransferase activity"/>
    <property type="evidence" value="ECO:0007669"/>
    <property type="project" value="InterPro"/>
</dbReference>
<dbReference type="GO" id="GO:0016020">
    <property type="term" value="C:membrane"/>
    <property type="evidence" value="ECO:0007669"/>
    <property type="project" value="UniProtKB-SubCell"/>
</dbReference>
<comment type="caution">
    <text evidence="6">The sequence shown here is derived from an EMBL/GenBank/DDBJ whole genome shotgun (WGS) entry which is preliminary data.</text>
</comment>
<dbReference type="AlphaFoldDB" id="G9QP06"/>
<comment type="subcellular location">
    <subcellularLocation>
        <location evidence="1">Membrane</location>
        <topology evidence="1">Multi-pass membrane protein</topology>
    </subcellularLocation>
</comment>
<keyword evidence="4 5" id="KW-0472">Membrane</keyword>
<dbReference type="Gene3D" id="1.20.120.1630">
    <property type="match status" value="1"/>
</dbReference>
<name>G9QP06_9BACI</name>
<dbReference type="RefSeq" id="WP_003355078.1">
    <property type="nucleotide sequence ID" value="NZ_JH414764.1"/>
</dbReference>
<evidence type="ECO:0000256" key="4">
    <source>
        <dbReference type="ARBA" id="ARBA00023136"/>
    </source>
</evidence>
<feature type="transmembrane region" description="Helical" evidence="5">
    <location>
        <begin position="40"/>
        <end position="57"/>
    </location>
</feature>
<dbReference type="HOGENOM" id="CLU_102515_0_0_9"/>
<accession>G9QP06</accession>
<reference evidence="6 7" key="1">
    <citation type="submission" date="2011-09" db="EMBL/GenBank/DDBJ databases">
        <title>The Genome Sequence of Bacillus smithii 7_3_47FAA.</title>
        <authorList>
            <consortium name="The Broad Institute Genome Sequencing Platform"/>
            <person name="Earl A."/>
            <person name="Ward D."/>
            <person name="Feldgarden M."/>
            <person name="Gevers D."/>
            <person name="Daigneault M."/>
            <person name="Strauss J."/>
            <person name="Allen-Vercoe E."/>
            <person name="Young S.K."/>
            <person name="Zeng Q."/>
            <person name="Gargeya S."/>
            <person name="Fitzgerald M."/>
            <person name="Haas B."/>
            <person name="Abouelleil A."/>
            <person name="Alvarado L."/>
            <person name="Arachchi H.M."/>
            <person name="Berlin A."/>
            <person name="Brown A."/>
            <person name="Chapman S.B."/>
            <person name="Chen Z."/>
            <person name="Dunbar C."/>
            <person name="Freedman E."/>
            <person name="Gearin G."/>
            <person name="Goldberg J."/>
            <person name="Griggs A."/>
            <person name="Gujja S."/>
            <person name="Heiman D."/>
            <person name="Howarth C."/>
            <person name="Larson L."/>
            <person name="Lui A."/>
            <person name="MacDonald P.J.P."/>
            <person name="Montmayeur A."/>
            <person name="Murphy C."/>
            <person name="Neiman D."/>
            <person name="Pearson M."/>
            <person name="Priest M."/>
            <person name="Roberts A."/>
            <person name="Saif S."/>
            <person name="Shea T."/>
            <person name="Shenoy N."/>
            <person name="Sisk P."/>
            <person name="Stolte C."/>
            <person name="Sykes S."/>
            <person name="Wortman J."/>
            <person name="Nusbaum C."/>
            <person name="Birren B."/>
        </authorList>
    </citation>
    <scope>NUCLEOTIDE SEQUENCE [LARGE SCALE GENOMIC DNA]</scope>
    <source>
        <strain evidence="6 7">7_3_47FAA</strain>
    </source>
</reference>
<sequence>MLFFFVLSWLVLQRLIELRIAKRNEKRLIDKGAVEFRSGHYPWMVLLHCAFFLSLLAEVQGFGKTPHRYWIFLLLLFFCLQMARIWIITSLGPYWNTKIIVLKGAEAIKKGPYRWIRHPNYWLVTLELILIPLLFQAYITLFLFFLLNQSMLRIRIRTEEKALLAYTNYQDLLERQLWPKRKRNVREK</sequence>
<dbReference type="Proteomes" id="UP000011747">
    <property type="component" value="Unassembled WGS sequence"/>
</dbReference>
<dbReference type="PANTHER" id="PTHR43847">
    <property type="entry name" value="BLL3993 PROTEIN"/>
    <property type="match status" value="1"/>
</dbReference>
<feature type="transmembrane region" description="Helical" evidence="5">
    <location>
        <begin position="121"/>
        <end position="147"/>
    </location>
</feature>
<dbReference type="InterPro" id="IPR007269">
    <property type="entry name" value="ICMT_MeTrfase"/>
</dbReference>
<evidence type="ECO:0000256" key="5">
    <source>
        <dbReference type="SAM" id="Phobius"/>
    </source>
</evidence>
<evidence type="ECO:0000313" key="6">
    <source>
        <dbReference type="EMBL" id="EHL74551.1"/>
    </source>
</evidence>
<organism evidence="6 7">
    <name type="scientific">Bacillus smithii 7_3_47FAA</name>
    <dbReference type="NCBI Taxonomy" id="665952"/>
    <lineage>
        <taxon>Bacteria</taxon>
        <taxon>Bacillati</taxon>
        <taxon>Bacillota</taxon>
        <taxon>Bacilli</taxon>
        <taxon>Bacillales</taxon>
        <taxon>Bacillaceae</taxon>
        <taxon>Bacillus</taxon>
    </lineage>
</organism>
<keyword evidence="7" id="KW-1185">Reference proteome</keyword>
<proteinExistence type="predicted"/>
<evidence type="ECO:0000313" key="7">
    <source>
        <dbReference type="Proteomes" id="UP000011747"/>
    </source>
</evidence>
<evidence type="ECO:0000256" key="2">
    <source>
        <dbReference type="ARBA" id="ARBA00022692"/>
    </source>
</evidence>
<protein>
    <recommendedName>
        <fullName evidence="8">Isoprenylcysteine carboxyl methyltransferase</fullName>
    </recommendedName>
</protein>
<dbReference type="EMBL" id="ACWF01000148">
    <property type="protein sequence ID" value="EHL74551.1"/>
    <property type="molecule type" value="Genomic_DNA"/>
</dbReference>
<evidence type="ECO:0000256" key="3">
    <source>
        <dbReference type="ARBA" id="ARBA00022989"/>
    </source>
</evidence>
<gene>
    <name evidence="6" type="ORF">HMPREF1015_00023</name>
</gene>
<evidence type="ECO:0008006" key="8">
    <source>
        <dbReference type="Google" id="ProtNLM"/>
    </source>
</evidence>
<dbReference type="Pfam" id="PF04140">
    <property type="entry name" value="ICMT"/>
    <property type="match status" value="1"/>
</dbReference>
<evidence type="ECO:0000256" key="1">
    <source>
        <dbReference type="ARBA" id="ARBA00004141"/>
    </source>
</evidence>
<keyword evidence="3 5" id="KW-1133">Transmembrane helix</keyword>